<feature type="transmembrane region" description="Helical" evidence="1">
    <location>
        <begin position="90"/>
        <end position="106"/>
    </location>
</feature>
<evidence type="ECO:0000313" key="2">
    <source>
        <dbReference type="EMBL" id="GIM88402.1"/>
    </source>
</evidence>
<organism evidence="2 3">
    <name type="scientific">Paractinoplanes toevensis</name>
    <dbReference type="NCBI Taxonomy" id="571911"/>
    <lineage>
        <taxon>Bacteria</taxon>
        <taxon>Bacillati</taxon>
        <taxon>Actinomycetota</taxon>
        <taxon>Actinomycetes</taxon>
        <taxon>Micromonosporales</taxon>
        <taxon>Micromonosporaceae</taxon>
        <taxon>Paractinoplanes</taxon>
    </lineage>
</organism>
<proteinExistence type="predicted"/>
<keyword evidence="3" id="KW-1185">Reference proteome</keyword>
<evidence type="ECO:0000313" key="3">
    <source>
        <dbReference type="Proteomes" id="UP000677082"/>
    </source>
</evidence>
<reference evidence="2 3" key="1">
    <citation type="submission" date="2021-03" db="EMBL/GenBank/DDBJ databases">
        <title>Whole genome shotgun sequence of Actinoplanes toevensis NBRC 105298.</title>
        <authorList>
            <person name="Komaki H."/>
            <person name="Tamura T."/>
        </authorList>
    </citation>
    <scope>NUCLEOTIDE SEQUENCE [LARGE SCALE GENOMIC DNA]</scope>
    <source>
        <strain evidence="2 3">NBRC 105298</strain>
    </source>
</reference>
<feature type="transmembrane region" description="Helical" evidence="1">
    <location>
        <begin position="44"/>
        <end position="59"/>
    </location>
</feature>
<keyword evidence="1" id="KW-0472">Membrane</keyword>
<accession>A0A919T494</accession>
<sequence>MTKIRPLDYLLAALMTAAGVFLMWENINAGNDPSLIHPASTDSWLVVPAFLIVTVPILWRRWNPAAIAGITAVATGLHVLAFGWLTRCGVVLPLSFALAYAIARYAGTRRDHLLGLAAVVVLLVITLFRDSSADLAGALPIALPGAALFYGAGLLVQNRVSKKQELSEKQPATV</sequence>
<feature type="transmembrane region" description="Helical" evidence="1">
    <location>
        <begin position="135"/>
        <end position="156"/>
    </location>
</feature>
<protein>
    <submittedName>
        <fullName evidence="2">Uncharacterized protein</fullName>
    </submittedName>
</protein>
<dbReference type="Proteomes" id="UP000677082">
    <property type="component" value="Unassembled WGS sequence"/>
</dbReference>
<keyword evidence="1" id="KW-1133">Transmembrane helix</keyword>
<comment type="caution">
    <text evidence="2">The sequence shown here is derived from an EMBL/GenBank/DDBJ whole genome shotgun (WGS) entry which is preliminary data.</text>
</comment>
<gene>
    <name evidence="2" type="ORF">Ato02nite_001950</name>
</gene>
<dbReference type="AlphaFoldDB" id="A0A919T494"/>
<evidence type="ECO:0000256" key="1">
    <source>
        <dbReference type="SAM" id="Phobius"/>
    </source>
</evidence>
<name>A0A919T494_9ACTN</name>
<dbReference type="EMBL" id="BOQN01000002">
    <property type="protein sequence ID" value="GIM88402.1"/>
    <property type="molecule type" value="Genomic_DNA"/>
</dbReference>
<feature type="transmembrane region" description="Helical" evidence="1">
    <location>
        <begin position="7"/>
        <end position="24"/>
    </location>
</feature>
<dbReference type="RefSeq" id="WP_213004386.1">
    <property type="nucleotide sequence ID" value="NZ_BOQN01000002.1"/>
</dbReference>
<feature type="transmembrane region" description="Helical" evidence="1">
    <location>
        <begin position="113"/>
        <end position="129"/>
    </location>
</feature>
<feature type="transmembrane region" description="Helical" evidence="1">
    <location>
        <begin position="66"/>
        <end position="84"/>
    </location>
</feature>
<keyword evidence="1" id="KW-0812">Transmembrane</keyword>